<keyword evidence="3 9" id="KW-0863">Zinc-finger</keyword>
<dbReference type="SMR" id="A0A482WGU0"/>
<dbReference type="OrthoDB" id="20729at2759"/>
<comment type="function">
    <text evidence="6">Required for the export of mRNAs containing poly(A) tails from the nucleus into the cytoplasm.</text>
</comment>
<evidence type="ECO:0000256" key="4">
    <source>
        <dbReference type="ARBA" id="ARBA00022833"/>
    </source>
</evidence>
<sequence length="484" mass="52387">MNICKYYREGYCRFGSRCRFLHPTGNDYSYGYNDNYYGDDYNSKSRQQKGYSGGSNSNSNYSYRNDNSDQRYKGGNSNNSSNQNTYDLWTLIEKELKVLEEGHQWPLTCFSVSREYGNVPGWEDHSPEELRHEAYNAIKDGTFDQCKNSIAQLYKLAEERRNDFKSKARALPILEVLMQNKDRYEKSNSTASTQDQNTNLWQNKGVNQQTANLFGGNNTSQPATGIFGGNSSSIQQPATGIFGGNVTTPQSTGIFGGTASSQQTSGIFGGNSSSIQPAAGIFGGNNSSNQSGIFGSAVPQTTALFGGNVTTQQSTGIFGGNNSSTPQTTGIGIFGGNNVTSPQTGIFGGNNISTQQSTGIFGGNNDFSNNQFANTSGTFSFNTNQEQQMASGANPVPSSVFQAAASPFQSQNTATFSQSETSSPFNNQGTSAQLNSNTASSSFTIELTNYSQQADLIESELAMFQAKTFKFGQIPLNREPKEVC</sequence>
<dbReference type="InterPro" id="IPR036855">
    <property type="entry name" value="Znf_CCCH_sf"/>
</dbReference>
<dbReference type="GO" id="GO:0031965">
    <property type="term" value="C:nuclear membrane"/>
    <property type="evidence" value="ECO:0007669"/>
    <property type="project" value="UniProtKB-SubCell"/>
</dbReference>
<keyword evidence="2 9" id="KW-0479">Metal-binding</keyword>
<evidence type="ECO:0000256" key="5">
    <source>
        <dbReference type="ARBA" id="ARBA00023242"/>
    </source>
</evidence>
<evidence type="ECO:0000256" key="1">
    <source>
        <dbReference type="ARBA" id="ARBA00004335"/>
    </source>
</evidence>
<dbReference type="Pfam" id="PF00642">
    <property type="entry name" value="zf-CCCH"/>
    <property type="match status" value="1"/>
</dbReference>
<evidence type="ECO:0000256" key="10">
    <source>
        <dbReference type="SAM" id="MobiDB-lite"/>
    </source>
</evidence>
<comment type="subcellular location">
    <subcellularLocation>
        <location evidence="1">Nucleus membrane</location>
        <topology evidence="1">Peripheral membrane protein</topology>
        <orientation evidence="1">Cytoplasmic side</orientation>
    </subcellularLocation>
</comment>
<feature type="region of interest" description="Disordered" evidence="10">
    <location>
        <begin position="41"/>
        <end position="80"/>
    </location>
</feature>
<dbReference type="GO" id="GO:0008270">
    <property type="term" value="F:zinc ion binding"/>
    <property type="evidence" value="ECO:0007669"/>
    <property type="project" value="UniProtKB-KW"/>
</dbReference>
<dbReference type="Pfam" id="PF13634">
    <property type="entry name" value="Nucleoporin_FG"/>
    <property type="match status" value="1"/>
</dbReference>
<dbReference type="SMART" id="SM00356">
    <property type="entry name" value="ZnF_C3H1"/>
    <property type="match status" value="1"/>
</dbReference>
<keyword evidence="5" id="KW-0539">Nucleus</keyword>
<dbReference type="SUPFAM" id="SSF90229">
    <property type="entry name" value="CCCH zinc finger"/>
    <property type="match status" value="1"/>
</dbReference>
<evidence type="ECO:0000259" key="11">
    <source>
        <dbReference type="PROSITE" id="PS50103"/>
    </source>
</evidence>
<dbReference type="PANTHER" id="PTHR46527">
    <property type="entry name" value="NUCLEOPORIN-LIKE PROTEIN 2"/>
    <property type="match status" value="1"/>
</dbReference>
<evidence type="ECO:0000256" key="7">
    <source>
        <dbReference type="ARBA" id="ARBA00039886"/>
    </source>
</evidence>
<feature type="region of interest" description="Disordered" evidence="10">
    <location>
        <begin position="411"/>
        <end position="435"/>
    </location>
</feature>
<proteinExistence type="predicted"/>
<feature type="zinc finger region" description="C3H1-type" evidence="9">
    <location>
        <begin position="1"/>
        <end position="25"/>
    </location>
</feature>
<feature type="domain" description="C3H1-type" evidence="11">
    <location>
        <begin position="1"/>
        <end position="25"/>
    </location>
</feature>
<keyword evidence="13" id="KW-1185">Reference proteome</keyword>
<evidence type="ECO:0000256" key="8">
    <source>
        <dbReference type="ARBA" id="ARBA00042384"/>
    </source>
</evidence>
<accession>A0A482WGU0</accession>
<keyword evidence="4 9" id="KW-0862">Zinc</keyword>
<dbReference type="InterPro" id="IPR025574">
    <property type="entry name" value="Nucleoporin_FG_rpt"/>
</dbReference>
<dbReference type="STRING" id="195883.A0A482WGU0"/>
<dbReference type="EMBL" id="QKKF02036096">
    <property type="protein sequence ID" value="RZF32717.1"/>
    <property type="molecule type" value="Genomic_DNA"/>
</dbReference>
<dbReference type="Gene3D" id="4.10.1000.10">
    <property type="entry name" value="Zinc finger, CCCH-type"/>
    <property type="match status" value="1"/>
</dbReference>
<dbReference type="AlphaFoldDB" id="A0A482WGU0"/>
<dbReference type="InterPro" id="IPR051767">
    <property type="entry name" value="Nucleoporin_NUP42"/>
</dbReference>
<dbReference type="InterPro" id="IPR000571">
    <property type="entry name" value="Znf_CCCH"/>
</dbReference>
<organism evidence="12 13">
    <name type="scientific">Laodelphax striatellus</name>
    <name type="common">Small brown planthopper</name>
    <name type="synonym">Delphax striatella</name>
    <dbReference type="NCBI Taxonomy" id="195883"/>
    <lineage>
        <taxon>Eukaryota</taxon>
        <taxon>Metazoa</taxon>
        <taxon>Ecdysozoa</taxon>
        <taxon>Arthropoda</taxon>
        <taxon>Hexapoda</taxon>
        <taxon>Insecta</taxon>
        <taxon>Pterygota</taxon>
        <taxon>Neoptera</taxon>
        <taxon>Paraneoptera</taxon>
        <taxon>Hemiptera</taxon>
        <taxon>Auchenorrhyncha</taxon>
        <taxon>Fulgoroidea</taxon>
        <taxon>Delphacidae</taxon>
        <taxon>Criomorphinae</taxon>
        <taxon>Laodelphax</taxon>
    </lineage>
</organism>
<name>A0A482WGU0_LAOST</name>
<dbReference type="InParanoid" id="A0A482WGU0"/>
<evidence type="ECO:0000256" key="2">
    <source>
        <dbReference type="ARBA" id="ARBA00022723"/>
    </source>
</evidence>
<comment type="caution">
    <text evidence="12">The sequence shown here is derived from an EMBL/GenBank/DDBJ whole genome shotgun (WGS) entry which is preliminary data.</text>
</comment>
<evidence type="ECO:0000313" key="13">
    <source>
        <dbReference type="Proteomes" id="UP000291343"/>
    </source>
</evidence>
<evidence type="ECO:0000313" key="12">
    <source>
        <dbReference type="EMBL" id="RZF32717.1"/>
    </source>
</evidence>
<dbReference type="PANTHER" id="PTHR46527:SF1">
    <property type="entry name" value="NUCLEOPORIN NUP42"/>
    <property type="match status" value="1"/>
</dbReference>
<evidence type="ECO:0000256" key="9">
    <source>
        <dbReference type="PROSITE-ProRule" id="PRU00723"/>
    </source>
</evidence>
<reference evidence="12 13" key="1">
    <citation type="journal article" date="2017" name="Gigascience">
        <title>Genome sequence of the small brown planthopper, Laodelphax striatellus.</title>
        <authorList>
            <person name="Zhu J."/>
            <person name="Jiang F."/>
            <person name="Wang X."/>
            <person name="Yang P."/>
            <person name="Bao Y."/>
            <person name="Zhao W."/>
            <person name="Wang W."/>
            <person name="Lu H."/>
            <person name="Wang Q."/>
            <person name="Cui N."/>
            <person name="Li J."/>
            <person name="Chen X."/>
            <person name="Luo L."/>
            <person name="Yu J."/>
            <person name="Kang L."/>
            <person name="Cui F."/>
        </authorList>
    </citation>
    <scope>NUCLEOTIDE SEQUENCE [LARGE SCALE GENOMIC DNA]</scope>
    <source>
        <strain evidence="12">Lst14</strain>
    </source>
</reference>
<evidence type="ECO:0000256" key="6">
    <source>
        <dbReference type="ARBA" id="ARBA00037262"/>
    </source>
</evidence>
<feature type="compositionally biased region" description="Low complexity" evidence="10">
    <location>
        <begin position="54"/>
        <end position="63"/>
    </location>
</feature>
<gene>
    <name evidence="12" type="ORF">LSTR_LSTR005910</name>
</gene>
<dbReference type="PROSITE" id="PS50103">
    <property type="entry name" value="ZF_C3H1"/>
    <property type="match status" value="1"/>
</dbReference>
<dbReference type="Proteomes" id="UP000291343">
    <property type="component" value="Unassembled WGS sequence"/>
</dbReference>
<protein>
    <recommendedName>
        <fullName evidence="7">Nucleoporin NUP42</fullName>
    </recommendedName>
    <alternativeName>
        <fullName evidence="8">Nucleoporin-like protein 2</fullName>
    </alternativeName>
</protein>
<dbReference type="GO" id="GO:0005643">
    <property type="term" value="C:nuclear pore"/>
    <property type="evidence" value="ECO:0007669"/>
    <property type="project" value="UniProtKB-ARBA"/>
</dbReference>
<evidence type="ECO:0000256" key="3">
    <source>
        <dbReference type="ARBA" id="ARBA00022771"/>
    </source>
</evidence>